<feature type="transmembrane region" description="Helical" evidence="6">
    <location>
        <begin position="221"/>
        <end position="240"/>
    </location>
</feature>
<feature type="region of interest" description="Disordered" evidence="5">
    <location>
        <begin position="463"/>
        <end position="583"/>
    </location>
</feature>
<feature type="transmembrane region" description="Helical" evidence="6">
    <location>
        <begin position="143"/>
        <end position="165"/>
    </location>
</feature>
<evidence type="ECO:0000313" key="7">
    <source>
        <dbReference type="EMBL" id="KAF9476348.1"/>
    </source>
</evidence>
<accession>A0A9P6CY70</accession>
<protein>
    <submittedName>
        <fullName evidence="7">DUF300-domain-containing protein</fullName>
    </submittedName>
</protein>
<evidence type="ECO:0000256" key="2">
    <source>
        <dbReference type="ARBA" id="ARBA00022692"/>
    </source>
</evidence>
<evidence type="ECO:0000256" key="1">
    <source>
        <dbReference type="ARBA" id="ARBA00004141"/>
    </source>
</evidence>
<feature type="transmembrane region" description="Helical" evidence="6">
    <location>
        <begin position="177"/>
        <end position="200"/>
    </location>
</feature>
<dbReference type="SMART" id="SM01417">
    <property type="entry name" value="Solute_trans_a"/>
    <property type="match status" value="1"/>
</dbReference>
<name>A0A9P6CY70_9AGAR</name>
<dbReference type="EMBL" id="MU155297">
    <property type="protein sequence ID" value="KAF9476348.1"/>
    <property type="molecule type" value="Genomic_DNA"/>
</dbReference>
<feature type="transmembrane region" description="Helical" evidence="6">
    <location>
        <begin position="34"/>
        <end position="55"/>
    </location>
</feature>
<feature type="compositionally biased region" description="Basic residues" evidence="5">
    <location>
        <begin position="480"/>
        <end position="493"/>
    </location>
</feature>
<evidence type="ECO:0000256" key="5">
    <source>
        <dbReference type="SAM" id="MobiDB-lite"/>
    </source>
</evidence>
<dbReference type="InterPro" id="IPR005178">
    <property type="entry name" value="Ostalpha/TMEM184C"/>
</dbReference>
<keyword evidence="3 6" id="KW-1133">Transmembrane helix</keyword>
<dbReference type="Proteomes" id="UP000807469">
    <property type="component" value="Unassembled WGS sequence"/>
</dbReference>
<feature type="region of interest" description="Disordered" evidence="5">
    <location>
        <begin position="661"/>
        <end position="700"/>
    </location>
</feature>
<evidence type="ECO:0000256" key="6">
    <source>
        <dbReference type="SAM" id="Phobius"/>
    </source>
</evidence>
<feature type="transmembrane region" description="Helical" evidence="6">
    <location>
        <begin position="67"/>
        <end position="84"/>
    </location>
</feature>
<evidence type="ECO:0000313" key="8">
    <source>
        <dbReference type="Proteomes" id="UP000807469"/>
    </source>
</evidence>
<dbReference type="PANTHER" id="PTHR23423">
    <property type="entry name" value="ORGANIC SOLUTE TRANSPORTER-RELATED"/>
    <property type="match status" value="1"/>
</dbReference>
<organism evidence="7 8">
    <name type="scientific">Pholiota conissans</name>
    <dbReference type="NCBI Taxonomy" id="109636"/>
    <lineage>
        <taxon>Eukaryota</taxon>
        <taxon>Fungi</taxon>
        <taxon>Dikarya</taxon>
        <taxon>Basidiomycota</taxon>
        <taxon>Agaricomycotina</taxon>
        <taxon>Agaricomycetes</taxon>
        <taxon>Agaricomycetidae</taxon>
        <taxon>Agaricales</taxon>
        <taxon>Agaricineae</taxon>
        <taxon>Strophariaceae</taxon>
        <taxon>Pholiota</taxon>
    </lineage>
</organism>
<dbReference type="Pfam" id="PF03619">
    <property type="entry name" value="Solute_trans_a"/>
    <property type="match status" value="1"/>
</dbReference>
<feature type="compositionally biased region" description="Basic and acidic residues" evidence="5">
    <location>
        <begin position="527"/>
        <end position="543"/>
    </location>
</feature>
<keyword evidence="2 6" id="KW-0812">Transmembrane</keyword>
<dbReference type="AlphaFoldDB" id="A0A9P6CY70"/>
<keyword evidence="4 6" id="KW-0472">Membrane</keyword>
<dbReference type="OrthoDB" id="5348404at2759"/>
<reference evidence="7" key="1">
    <citation type="submission" date="2020-11" db="EMBL/GenBank/DDBJ databases">
        <authorList>
            <consortium name="DOE Joint Genome Institute"/>
            <person name="Ahrendt S."/>
            <person name="Riley R."/>
            <person name="Andreopoulos W."/>
            <person name="Labutti K."/>
            <person name="Pangilinan J."/>
            <person name="Ruiz-Duenas F.J."/>
            <person name="Barrasa J.M."/>
            <person name="Sanchez-Garcia M."/>
            <person name="Camarero S."/>
            <person name="Miyauchi S."/>
            <person name="Serrano A."/>
            <person name="Linde D."/>
            <person name="Babiker R."/>
            <person name="Drula E."/>
            <person name="Ayuso-Fernandez I."/>
            <person name="Pacheco R."/>
            <person name="Padilla G."/>
            <person name="Ferreira P."/>
            <person name="Barriuso J."/>
            <person name="Kellner H."/>
            <person name="Castanera R."/>
            <person name="Alfaro M."/>
            <person name="Ramirez L."/>
            <person name="Pisabarro A.G."/>
            <person name="Kuo A."/>
            <person name="Tritt A."/>
            <person name="Lipzen A."/>
            <person name="He G."/>
            <person name="Yan M."/>
            <person name="Ng V."/>
            <person name="Cullen D."/>
            <person name="Martin F."/>
            <person name="Rosso M.-N."/>
            <person name="Henrissat B."/>
            <person name="Hibbett D."/>
            <person name="Martinez A.T."/>
            <person name="Grigoriev I.V."/>
        </authorList>
    </citation>
    <scope>NUCLEOTIDE SEQUENCE</scope>
    <source>
        <strain evidence="7">CIRM-BRFM 674</strain>
    </source>
</reference>
<comment type="subcellular location">
    <subcellularLocation>
        <location evidence="1">Membrane</location>
        <topology evidence="1">Multi-pass membrane protein</topology>
    </subcellularLocation>
</comment>
<evidence type="ECO:0000256" key="3">
    <source>
        <dbReference type="ARBA" id="ARBA00022989"/>
    </source>
</evidence>
<proteinExistence type="predicted"/>
<keyword evidence="8" id="KW-1185">Reference proteome</keyword>
<evidence type="ECO:0000256" key="4">
    <source>
        <dbReference type="ARBA" id="ARBA00023136"/>
    </source>
</evidence>
<sequence>MISGAFTLVAVAVSLWLISRHLQWYTNKREQRYIVRLLFMVPLYAVISFTSFLFWNHSTPIILIRDAYEAIVLTAFFYLLLMYLSHDTEEQKRIFLKSGLSVEADKVARKKGQDPAKWVFPLGFIRWKPWDGLYFLQLMKWGVLQYCVVRPTSTLAAVILNYMGLYCEDSWGVGWGHIYITIVTSVSVTVAMYCLLQLYVPVAKDLSHHQPLLKLFSVKAVVFLTFWQATLLSLLSMFGFIKDTKYMTADDINNAIGAVLETFEMMLFAFLHIRAFTYKPYSEHSNENTYPCQTPQWRSLGHAMDFRETFREIWVGCIYMFDSMRGKEATPDFGVIREVHYNSAFGRRRLTQATIQQPRILDPPVGAADLTLPPIRIAVDQEVEVVINGKREWLLLEKLEKREIPIGERDEGLQEQIDRELASRGYARPDETSIYRDDFTNRTDGQGAKQRSWWRRVYDRISQTEREHEEDEQEPLQQTHRMRSRFRSQRHRSSTQCMDDTDHRDIDDQPSQGILYPSKQRPSQMPLRDHGIEPDAPRDDRDPLSGNDLRTTPRYEDQPPPLHTAHGGKRKLRPSRSGACVPSGSRLAAITLTDAGGADCAESFPIVTQNIMPAITLPTTQSALLLQSSAQSPVPQAPANKIWSGDTRDYGDNTNFTLSWSPSVPPKDSRENHSKIGAALGPHRKSAHRREAASTLQGDDRRINARVNSVMGLNDPDRTVYYYQSPKNTLQTIGHDFS</sequence>
<feature type="transmembrane region" description="Helical" evidence="6">
    <location>
        <begin position="6"/>
        <end position="22"/>
    </location>
</feature>
<gene>
    <name evidence="7" type="ORF">BDN70DRAFT_882510</name>
</gene>
<dbReference type="GO" id="GO:0016020">
    <property type="term" value="C:membrane"/>
    <property type="evidence" value="ECO:0007669"/>
    <property type="project" value="UniProtKB-SubCell"/>
</dbReference>
<comment type="caution">
    <text evidence="7">The sequence shown here is derived from an EMBL/GenBank/DDBJ whole genome shotgun (WGS) entry which is preliminary data.</text>
</comment>